<dbReference type="EMBL" id="UZAK01032427">
    <property type="protein sequence ID" value="VDP27295.1"/>
    <property type="molecule type" value="Genomic_DNA"/>
</dbReference>
<dbReference type="STRING" id="6186.A0A183JY66"/>
<evidence type="ECO:0000313" key="4">
    <source>
        <dbReference type="WBParaSite" id="SCUD_0000766801-mRNA-1"/>
    </source>
</evidence>
<evidence type="ECO:0000256" key="1">
    <source>
        <dbReference type="SAM" id="Phobius"/>
    </source>
</evidence>
<proteinExistence type="predicted"/>
<dbReference type="AlphaFoldDB" id="A0A183JY66"/>
<sequence>MPIEIMCTATCITRSSEYVIIAQVTQEGPAILVWNLTGNQSDHIIPYHPVNPLLKDSISYLNISLDDRLVVAGLNNPTDELAYFMVFDLTASYVVSFDWIVIFFE</sequence>
<gene>
    <name evidence="2" type="ORF">SCUD_LOCUS7668</name>
</gene>
<reference evidence="2 3" key="2">
    <citation type="submission" date="2018-11" db="EMBL/GenBank/DDBJ databases">
        <authorList>
            <consortium name="Pathogen Informatics"/>
        </authorList>
    </citation>
    <scope>NUCLEOTIDE SEQUENCE [LARGE SCALE GENOMIC DNA]</scope>
    <source>
        <strain evidence="2">Dakar</strain>
        <strain evidence="3">Dakar, Senegal</strain>
    </source>
</reference>
<keyword evidence="1" id="KW-0472">Membrane</keyword>
<dbReference type="Proteomes" id="UP000279833">
    <property type="component" value="Unassembled WGS sequence"/>
</dbReference>
<feature type="transmembrane region" description="Helical" evidence="1">
    <location>
        <begin position="81"/>
        <end position="104"/>
    </location>
</feature>
<dbReference type="WBParaSite" id="SCUD_0000766801-mRNA-1">
    <property type="protein sequence ID" value="SCUD_0000766801-mRNA-1"/>
    <property type="gene ID" value="SCUD_0000766801"/>
</dbReference>
<keyword evidence="1" id="KW-1133">Transmembrane helix</keyword>
<protein>
    <submittedName>
        <fullName evidence="4">DUF1618 domain-containing protein</fullName>
    </submittedName>
</protein>
<keyword evidence="3" id="KW-1185">Reference proteome</keyword>
<evidence type="ECO:0000313" key="3">
    <source>
        <dbReference type="Proteomes" id="UP000279833"/>
    </source>
</evidence>
<name>A0A183JY66_9TREM</name>
<keyword evidence="1" id="KW-0812">Transmembrane</keyword>
<evidence type="ECO:0000313" key="2">
    <source>
        <dbReference type="EMBL" id="VDP27295.1"/>
    </source>
</evidence>
<reference evidence="4" key="1">
    <citation type="submission" date="2016-06" db="UniProtKB">
        <authorList>
            <consortium name="WormBaseParasite"/>
        </authorList>
    </citation>
    <scope>IDENTIFICATION</scope>
</reference>
<organism evidence="4">
    <name type="scientific">Schistosoma curassoni</name>
    <dbReference type="NCBI Taxonomy" id="6186"/>
    <lineage>
        <taxon>Eukaryota</taxon>
        <taxon>Metazoa</taxon>
        <taxon>Spiralia</taxon>
        <taxon>Lophotrochozoa</taxon>
        <taxon>Platyhelminthes</taxon>
        <taxon>Trematoda</taxon>
        <taxon>Digenea</taxon>
        <taxon>Strigeidida</taxon>
        <taxon>Schistosomatoidea</taxon>
        <taxon>Schistosomatidae</taxon>
        <taxon>Schistosoma</taxon>
    </lineage>
</organism>
<accession>A0A183JY66</accession>